<evidence type="ECO:0000256" key="6">
    <source>
        <dbReference type="ARBA" id="ARBA00022683"/>
    </source>
</evidence>
<keyword evidence="9" id="KW-1185">Reference proteome</keyword>
<keyword evidence="6" id="KW-0598">Phosphotransferase system</keyword>
<evidence type="ECO:0000313" key="8">
    <source>
        <dbReference type="EMBL" id="SDF86361.1"/>
    </source>
</evidence>
<dbReference type="NCBIfam" id="TIGR00848">
    <property type="entry name" value="fruA"/>
    <property type="match status" value="1"/>
</dbReference>
<evidence type="ECO:0000259" key="7">
    <source>
        <dbReference type="PROSITE" id="PS51094"/>
    </source>
</evidence>
<dbReference type="GO" id="GO:0008982">
    <property type="term" value="F:protein-N(PI)-phosphohistidine-sugar phosphotransferase activity"/>
    <property type="evidence" value="ECO:0007669"/>
    <property type="project" value="InterPro"/>
</dbReference>
<dbReference type="PANTHER" id="PTHR47738">
    <property type="entry name" value="PTS SYSTEM FRUCTOSE-LIKE EIIA COMPONENT-RELATED"/>
    <property type="match status" value="1"/>
</dbReference>
<dbReference type="OrthoDB" id="9782569at2"/>
<dbReference type="EMBL" id="FNBE01000007">
    <property type="protein sequence ID" value="SDF86361.1"/>
    <property type="molecule type" value="Genomic_DNA"/>
</dbReference>
<dbReference type="RefSeq" id="WP_093083220.1">
    <property type="nucleotide sequence ID" value="NZ_FNBE01000007.1"/>
</dbReference>
<evidence type="ECO:0000313" key="9">
    <source>
        <dbReference type="Proteomes" id="UP000198967"/>
    </source>
</evidence>
<dbReference type="InterPro" id="IPR016152">
    <property type="entry name" value="PTrfase/Anion_transptr"/>
</dbReference>
<keyword evidence="2" id="KW-0813">Transport</keyword>
<keyword evidence="3" id="KW-0597">Phosphoprotein</keyword>
<evidence type="ECO:0000256" key="3">
    <source>
        <dbReference type="ARBA" id="ARBA00022553"/>
    </source>
</evidence>
<dbReference type="InterPro" id="IPR002178">
    <property type="entry name" value="PTS_EIIA_type-2_dom"/>
</dbReference>
<evidence type="ECO:0000256" key="4">
    <source>
        <dbReference type="ARBA" id="ARBA00022597"/>
    </source>
</evidence>
<dbReference type="STRING" id="366584.SAMN05216377_107142"/>
<keyword evidence="4" id="KW-0762">Sugar transport</keyword>
<evidence type="ECO:0000256" key="2">
    <source>
        <dbReference type="ARBA" id="ARBA00022448"/>
    </source>
</evidence>
<dbReference type="GO" id="GO:0016020">
    <property type="term" value="C:membrane"/>
    <property type="evidence" value="ECO:0007669"/>
    <property type="project" value="InterPro"/>
</dbReference>
<gene>
    <name evidence="8" type="ORF">SAMN05216377_107142</name>
</gene>
<proteinExistence type="predicted"/>
<dbReference type="Proteomes" id="UP000198967">
    <property type="component" value="Unassembled WGS sequence"/>
</dbReference>
<dbReference type="GO" id="GO:0005737">
    <property type="term" value="C:cytoplasm"/>
    <property type="evidence" value="ECO:0007669"/>
    <property type="project" value="UniProtKB-SubCell"/>
</dbReference>
<dbReference type="AlphaFoldDB" id="A0A1G7PJE9"/>
<protein>
    <submittedName>
        <fullName evidence="8">PTS system D-fructose-specific IIA component (F1P-forming), Frc family</fullName>
    </submittedName>
</protein>
<dbReference type="FunFam" id="3.40.930.10:FF:000009">
    <property type="entry name" value="PTS system, fructose specific IIABC component"/>
    <property type="match status" value="1"/>
</dbReference>
<dbReference type="GO" id="GO:0009401">
    <property type="term" value="P:phosphoenolpyruvate-dependent sugar phosphotransferase system"/>
    <property type="evidence" value="ECO:0007669"/>
    <property type="project" value="UniProtKB-KW"/>
</dbReference>
<dbReference type="PROSITE" id="PS51094">
    <property type="entry name" value="PTS_EIIA_TYPE_2"/>
    <property type="match status" value="1"/>
</dbReference>
<dbReference type="PANTHER" id="PTHR47738:SF2">
    <property type="entry name" value="PTS SYSTEM FRUCTOSE-LIKE EIIA COMPONENT"/>
    <property type="match status" value="1"/>
</dbReference>
<name>A0A1G7PJE9_PSEOR</name>
<feature type="domain" description="PTS EIIA type-2" evidence="7">
    <location>
        <begin position="4"/>
        <end position="147"/>
    </location>
</feature>
<evidence type="ECO:0000256" key="5">
    <source>
        <dbReference type="ARBA" id="ARBA00022679"/>
    </source>
</evidence>
<keyword evidence="5" id="KW-0808">Transferase</keyword>
<comment type="subcellular location">
    <subcellularLocation>
        <location evidence="1">Cytoplasm</location>
    </subcellularLocation>
</comment>
<accession>A0A1G7PJE9</accession>
<reference evidence="8 9" key="1">
    <citation type="submission" date="2016-10" db="EMBL/GenBank/DDBJ databases">
        <authorList>
            <person name="de Groot N.N."/>
        </authorList>
    </citation>
    <scope>NUCLEOTIDE SEQUENCE [LARGE SCALE GENOMIC DNA]</scope>
    <source>
        <strain evidence="8 9">CGMCC 4.3143</strain>
    </source>
</reference>
<dbReference type="Pfam" id="PF00359">
    <property type="entry name" value="PTS_EIIA_2"/>
    <property type="match status" value="1"/>
</dbReference>
<dbReference type="SUPFAM" id="SSF55804">
    <property type="entry name" value="Phoshotransferase/anion transport protein"/>
    <property type="match status" value="1"/>
</dbReference>
<organism evidence="8 9">
    <name type="scientific">Pseudonocardia oroxyli</name>
    <dbReference type="NCBI Taxonomy" id="366584"/>
    <lineage>
        <taxon>Bacteria</taxon>
        <taxon>Bacillati</taxon>
        <taxon>Actinomycetota</taxon>
        <taxon>Actinomycetes</taxon>
        <taxon>Pseudonocardiales</taxon>
        <taxon>Pseudonocardiaceae</taxon>
        <taxon>Pseudonocardia</taxon>
    </lineage>
</organism>
<evidence type="ECO:0000256" key="1">
    <source>
        <dbReference type="ARBA" id="ARBA00004496"/>
    </source>
</evidence>
<dbReference type="CDD" id="cd00211">
    <property type="entry name" value="PTS_IIA_fru"/>
    <property type="match status" value="1"/>
</dbReference>
<dbReference type="Gene3D" id="3.40.930.10">
    <property type="entry name" value="Mannitol-specific EII, Chain A"/>
    <property type="match status" value="1"/>
</dbReference>
<dbReference type="InterPro" id="IPR004715">
    <property type="entry name" value="PTS_IIA_fruc"/>
</dbReference>
<sequence>MTDQLITADLVDLDLPSTSRQAAVTALAERLAKAGRVTDLAQFLADIEAREQQMATGLEGGIGIPHCRSAAVTVPSLAFGRSATGVDFGAEDGPATLVFMIAAPEGGNTDHMTVLAALARRLVRKAFKQELHDATDAAAVADYIQKEVGA</sequence>
<dbReference type="InterPro" id="IPR051541">
    <property type="entry name" value="PTS_SugarTrans_NitroReg"/>
</dbReference>